<dbReference type="CDD" id="cd18785">
    <property type="entry name" value="SF2_C"/>
    <property type="match status" value="1"/>
</dbReference>
<dbReference type="PANTHER" id="PTHR11274">
    <property type="entry name" value="RAD25/XP-B DNA REPAIR HELICASE"/>
    <property type="match status" value="1"/>
</dbReference>
<dbReference type="AlphaFoldDB" id="A0A1V5ZMY2"/>
<protein>
    <submittedName>
        <fullName evidence="6">Type III restriction enzyme, res subunit</fullName>
    </submittedName>
</protein>
<gene>
    <name evidence="6" type="ORF">BWY04_00745</name>
</gene>
<keyword evidence="1" id="KW-0547">Nucleotide-binding</keyword>
<evidence type="ECO:0000256" key="2">
    <source>
        <dbReference type="ARBA" id="ARBA00022801"/>
    </source>
</evidence>
<evidence type="ECO:0000256" key="4">
    <source>
        <dbReference type="ARBA" id="ARBA00022840"/>
    </source>
</evidence>
<keyword evidence="2" id="KW-0378">Hydrolase</keyword>
<dbReference type="InterPro" id="IPR050615">
    <property type="entry name" value="ATP-dep_DNA_Helicase"/>
</dbReference>
<dbReference type="GO" id="GO:0016787">
    <property type="term" value="F:hydrolase activity"/>
    <property type="evidence" value="ECO:0007669"/>
    <property type="project" value="UniProtKB-KW"/>
</dbReference>
<dbReference type="InterPro" id="IPR027417">
    <property type="entry name" value="P-loop_NTPase"/>
</dbReference>
<dbReference type="GO" id="GO:0004386">
    <property type="term" value="F:helicase activity"/>
    <property type="evidence" value="ECO:0007669"/>
    <property type="project" value="UniProtKB-KW"/>
</dbReference>
<dbReference type="PANTHER" id="PTHR11274:SF0">
    <property type="entry name" value="GENERAL TRANSCRIPTION AND DNA REPAIR FACTOR IIH HELICASE SUBUNIT XPB"/>
    <property type="match status" value="1"/>
</dbReference>
<reference evidence="6" key="1">
    <citation type="submission" date="2017-02" db="EMBL/GenBank/DDBJ databases">
        <title>Delving into the versatile metabolic prowess of the omnipresent phylum Bacteroidetes.</title>
        <authorList>
            <person name="Nobu M.K."/>
            <person name="Mei R."/>
            <person name="Narihiro T."/>
            <person name="Kuroda K."/>
            <person name="Liu W.-T."/>
        </authorList>
    </citation>
    <scope>NUCLEOTIDE SEQUENCE</scope>
    <source>
        <strain evidence="6">ADurb.Bin160</strain>
    </source>
</reference>
<accession>A0A1V5ZMY2</accession>
<sequence>MYLFKRTSGILLPKKFDSFDFFKKIIEHLTRKNKDYQTGEIRENKFYAETDDFIVIPRYFPIEKFLDSSEFRIDDNSSSGKKIEIETNMKLLPGQENIVDFMMKNNNGIIQLHPGFGKTNISIYIICKQKLKTFVLIHKDALLKQWVERFLGFSNIKKENIGVLSSVNFKEDLKKDIIISTVQMFLSLLRKEKRQEFLKELSSSEIGIFIGDEVHTSVGAPLFSLCSLFVNSKKTYGLSATPYRYDNNEDIIKFHLGEIFSPKLPNINLEHRTKVVSILFDFGIMKKSRRYVSFNGKFERSRYLNLLKNSKILINFCLRLIQKCVFENRETVLISERIKFIDSIYNGLFSRNIKNISKFISGETLEALSAEIILSTPGKIRDGVDIPKKSALILTSPISNIEQAIGRITRNFPNKPDPIVFDFIDIGCKDISATFYKRFSYYSDKKFEMQYFFLNEYGDLKKLEKSRFFEILKLG</sequence>
<keyword evidence="3" id="KW-0347">Helicase</keyword>
<dbReference type="Gene3D" id="3.40.50.300">
    <property type="entry name" value="P-loop containing nucleotide triphosphate hydrolases"/>
    <property type="match status" value="2"/>
</dbReference>
<dbReference type="Proteomes" id="UP000485621">
    <property type="component" value="Unassembled WGS sequence"/>
</dbReference>
<name>A0A1V5ZMY2_9BACT</name>
<dbReference type="InterPro" id="IPR006935">
    <property type="entry name" value="Helicase/UvrB_N"/>
</dbReference>
<evidence type="ECO:0000313" key="6">
    <source>
        <dbReference type="EMBL" id="OQB41565.1"/>
    </source>
</evidence>
<dbReference type="PROSITE" id="PS51192">
    <property type="entry name" value="HELICASE_ATP_BIND_1"/>
    <property type="match status" value="1"/>
</dbReference>
<proteinExistence type="predicted"/>
<evidence type="ECO:0000259" key="5">
    <source>
        <dbReference type="PROSITE" id="PS51192"/>
    </source>
</evidence>
<evidence type="ECO:0000256" key="1">
    <source>
        <dbReference type="ARBA" id="ARBA00022741"/>
    </source>
</evidence>
<keyword evidence="4" id="KW-0067">ATP-binding</keyword>
<dbReference type="EMBL" id="MWDB01000014">
    <property type="protein sequence ID" value="OQB41565.1"/>
    <property type="molecule type" value="Genomic_DNA"/>
</dbReference>
<dbReference type="InterPro" id="IPR014001">
    <property type="entry name" value="Helicase_ATP-bd"/>
</dbReference>
<dbReference type="SMART" id="SM00487">
    <property type="entry name" value="DEXDc"/>
    <property type="match status" value="1"/>
</dbReference>
<dbReference type="GO" id="GO:0003677">
    <property type="term" value="F:DNA binding"/>
    <property type="evidence" value="ECO:0007669"/>
    <property type="project" value="InterPro"/>
</dbReference>
<evidence type="ECO:0000256" key="3">
    <source>
        <dbReference type="ARBA" id="ARBA00022806"/>
    </source>
</evidence>
<organism evidence="6">
    <name type="scientific">candidate division CPR1 bacterium ADurb.Bin160</name>
    <dbReference type="NCBI Taxonomy" id="1852826"/>
    <lineage>
        <taxon>Bacteria</taxon>
        <taxon>candidate division CPR1</taxon>
    </lineage>
</organism>
<dbReference type="SUPFAM" id="SSF52540">
    <property type="entry name" value="P-loop containing nucleoside triphosphate hydrolases"/>
    <property type="match status" value="2"/>
</dbReference>
<dbReference type="Pfam" id="PF04851">
    <property type="entry name" value="ResIII"/>
    <property type="match status" value="1"/>
</dbReference>
<comment type="caution">
    <text evidence="6">The sequence shown here is derived from an EMBL/GenBank/DDBJ whole genome shotgun (WGS) entry which is preliminary data.</text>
</comment>
<feature type="domain" description="Helicase ATP-binding" evidence="5">
    <location>
        <begin position="99"/>
        <end position="260"/>
    </location>
</feature>
<dbReference type="GO" id="GO:0005524">
    <property type="term" value="F:ATP binding"/>
    <property type="evidence" value="ECO:0007669"/>
    <property type="project" value="UniProtKB-KW"/>
</dbReference>